<keyword evidence="10 12" id="KW-0408">Iron</keyword>
<evidence type="ECO:0000256" key="12">
    <source>
        <dbReference type="HAMAP-Rule" id="MF_01849"/>
    </source>
</evidence>
<dbReference type="SUPFAM" id="SSF102114">
    <property type="entry name" value="Radical SAM enzymes"/>
    <property type="match status" value="1"/>
</dbReference>
<keyword evidence="2 12" id="KW-0004">4Fe-4S</keyword>
<dbReference type="CDD" id="cd01335">
    <property type="entry name" value="Radical_SAM"/>
    <property type="match status" value="1"/>
</dbReference>
<dbReference type="AlphaFoldDB" id="A0A1I0MTC4"/>
<organism evidence="14 15">
    <name type="scientific">[Clostridium] fimetarium</name>
    <dbReference type="NCBI Taxonomy" id="99656"/>
    <lineage>
        <taxon>Bacteria</taxon>
        <taxon>Bacillati</taxon>
        <taxon>Bacillota</taxon>
        <taxon>Clostridia</taxon>
        <taxon>Lachnospirales</taxon>
        <taxon>Lachnospiraceae</taxon>
    </lineage>
</organism>
<evidence type="ECO:0000256" key="7">
    <source>
        <dbReference type="ARBA" id="ARBA00022691"/>
    </source>
</evidence>
<evidence type="ECO:0000256" key="10">
    <source>
        <dbReference type="ARBA" id="ARBA00023004"/>
    </source>
</evidence>
<evidence type="ECO:0000256" key="6">
    <source>
        <dbReference type="ARBA" id="ARBA00022679"/>
    </source>
</evidence>
<feature type="domain" description="Radical SAM core" evidence="13">
    <location>
        <begin position="121"/>
        <end position="351"/>
    </location>
</feature>
<dbReference type="FunFam" id="3.20.20.70:FF:000014">
    <property type="entry name" value="Probable dual-specificity RNA methyltransferase RlmN"/>
    <property type="match status" value="1"/>
</dbReference>
<comment type="function">
    <text evidence="12">Specifically methylates position 2 of adenine 2503 in 23S rRNA and position 2 of adenine 37 in tRNAs.</text>
</comment>
<feature type="binding site" evidence="12">
    <location>
        <position position="313"/>
    </location>
    <ligand>
        <name>S-adenosyl-L-methionine</name>
        <dbReference type="ChEBI" id="CHEBI:59789"/>
    </ligand>
</feature>
<feature type="binding site" evidence="12">
    <location>
        <position position="214"/>
    </location>
    <ligand>
        <name>S-adenosyl-L-methionine</name>
        <dbReference type="ChEBI" id="CHEBI:59789"/>
    </ligand>
</feature>
<comment type="miscellaneous">
    <text evidence="12">Reaction proceeds by a ping-pong mechanism involving intermediate methylation of a conserved cysteine residue.</text>
</comment>
<comment type="caution">
    <text evidence="12">Lacks conserved residue(s) required for the propagation of feature annotation.</text>
</comment>
<evidence type="ECO:0000256" key="3">
    <source>
        <dbReference type="ARBA" id="ARBA00022490"/>
    </source>
</evidence>
<comment type="similarity">
    <text evidence="12">Belongs to the radical SAM superfamily. RlmN family.</text>
</comment>
<dbReference type="EMBL" id="FOJI01000002">
    <property type="protein sequence ID" value="SEV91475.1"/>
    <property type="molecule type" value="Genomic_DNA"/>
</dbReference>
<feature type="binding site" evidence="12">
    <location>
        <begin position="182"/>
        <end position="183"/>
    </location>
    <ligand>
        <name>S-adenosyl-L-methionine</name>
        <dbReference type="ChEBI" id="CHEBI:59789"/>
    </ligand>
</feature>
<evidence type="ECO:0000256" key="9">
    <source>
        <dbReference type="ARBA" id="ARBA00022723"/>
    </source>
</evidence>
<evidence type="ECO:0000313" key="14">
    <source>
        <dbReference type="EMBL" id="SEV91475.1"/>
    </source>
</evidence>
<dbReference type="PANTHER" id="PTHR30544">
    <property type="entry name" value="23S RRNA METHYLTRANSFERASE"/>
    <property type="match status" value="1"/>
</dbReference>
<dbReference type="GO" id="GO:0019843">
    <property type="term" value="F:rRNA binding"/>
    <property type="evidence" value="ECO:0007669"/>
    <property type="project" value="UniProtKB-UniRule"/>
</dbReference>
<dbReference type="Pfam" id="PF21016">
    <property type="entry name" value="RlmN_N"/>
    <property type="match status" value="1"/>
</dbReference>
<dbReference type="PROSITE" id="PS51918">
    <property type="entry name" value="RADICAL_SAM"/>
    <property type="match status" value="1"/>
</dbReference>
<accession>A0A1I0MTC4</accession>
<dbReference type="GO" id="GO:0070475">
    <property type="term" value="P:rRNA base methylation"/>
    <property type="evidence" value="ECO:0007669"/>
    <property type="project" value="UniProtKB-UniRule"/>
</dbReference>
<dbReference type="Gene3D" id="3.20.20.70">
    <property type="entry name" value="Aldolase class I"/>
    <property type="match status" value="1"/>
</dbReference>
<evidence type="ECO:0000256" key="2">
    <source>
        <dbReference type="ARBA" id="ARBA00022485"/>
    </source>
</evidence>
<dbReference type="InterPro" id="IPR013785">
    <property type="entry name" value="Aldolase_TIM"/>
</dbReference>
<sequence length="375" mass="43052">MHIIWKERIENSMDDIKLETKELNKVDIKSYNLLELTEFVVGLGDKKFRAKQIYEWLHQKLVVSFDEMSNLPVNFREKLKETCRLTALVPVSVQVSQLDGTTKYLFELYDGNVIESVLMIYKHGNSVCISSQVGCRMGCRFCASTLDGLERNLTPSEMLDQIYRIQALTGERVDNVVVMGSGEPFDNFEAFIKFIQLLNDENGLNISARNLTVSTCGLVPKIKELADMQLQITLAISLHAPNDEMRRTLMPIANKYSIQEIIEACRYYIDVTGRRITFEYSLVQNVNDSESCAMQLISLVRGLNCHINLIPVNPIKERDFKQTRQKEIQLFKNKLEKSGINVTIRREMGRDIDGACGQLRKSYVEKCNIKQEEQI</sequence>
<dbReference type="SFLD" id="SFLDG01062">
    <property type="entry name" value="methyltransferase_(Class_A)"/>
    <property type="match status" value="1"/>
</dbReference>
<dbReference type="GO" id="GO:0030488">
    <property type="term" value="P:tRNA methylation"/>
    <property type="evidence" value="ECO:0007669"/>
    <property type="project" value="UniProtKB-UniRule"/>
</dbReference>
<dbReference type="InterPro" id="IPR048641">
    <property type="entry name" value="RlmN_N"/>
</dbReference>
<dbReference type="NCBIfam" id="TIGR00048">
    <property type="entry name" value="rRNA_mod_RlmN"/>
    <property type="match status" value="1"/>
</dbReference>
<dbReference type="SFLD" id="SFLDF00275">
    <property type="entry name" value="adenosine_C2_methyltransferase"/>
    <property type="match status" value="1"/>
</dbReference>
<keyword evidence="7 12" id="KW-0949">S-adenosyl-L-methionine</keyword>
<feature type="binding site" evidence="12">
    <location>
        <begin position="237"/>
        <end position="239"/>
    </location>
    <ligand>
        <name>S-adenosyl-L-methionine</name>
        <dbReference type="ChEBI" id="CHEBI:59789"/>
    </ligand>
</feature>
<dbReference type="InterPro" id="IPR027492">
    <property type="entry name" value="RNA_MTrfase_RlmN"/>
</dbReference>
<dbReference type="GO" id="GO:0002935">
    <property type="term" value="F:tRNA (adenine(37)-C2)-methyltransferase activity"/>
    <property type="evidence" value="ECO:0007669"/>
    <property type="project" value="UniProtKB-UniRule"/>
</dbReference>
<dbReference type="PIRSF" id="PIRSF006004">
    <property type="entry name" value="CHP00048"/>
    <property type="match status" value="1"/>
</dbReference>
<evidence type="ECO:0000259" key="13">
    <source>
        <dbReference type="PROSITE" id="PS51918"/>
    </source>
</evidence>
<dbReference type="Pfam" id="PF04055">
    <property type="entry name" value="Radical_SAM"/>
    <property type="match status" value="1"/>
</dbReference>
<keyword evidence="8 12" id="KW-0819">tRNA processing</keyword>
<dbReference type="GO" id="GO:0051539">
    <property type="term" value="F:4 iron, 4 sulfur cluster binding"/>
    <property type="evidence" value="ECO:0007669"/>
    <property type="project" value="UniProtKB-UniRule"/>
</dbReference>
<proteinExistence type="inferred from homology"/>
<name>A0A1I0MTC4_9FIRM</name>
<evidence type="ECO:0000256" key="11">
    <source>
        <dbReference type="ARBA" id="ARBA00023014"/>
    </source>
</evidence>
<comment type="subcellular location">
    <subcellularLocation>
        <location evidence="1 12">Cytoplasm</location>
    </subcellularLocation>
</comment>
<gene>
    <name evidence="12" type="primary">rlmN</name>
    <name evidence="14" type="ORF">SAMN05421659_102101</name>
</gene>
<dbReference type="InterPro" id="IPR040072">
    <property type="entry name" value="Methyltransferase_A"/>
</dbReference>
<keyword evidence="3 12" id="KW-0963">Cytoplasm</keyword>
<dbReference type="Gene3D" id="1.10.150.530">
    <property type="match status" value="1"/>
</dbReference>
<reference evidence="14 15" key="1">
    <citation type="submission" date="2016-10" db="EMBL/GenBank/DDBJ databases">
        <authorList>
            <person name="de Groot N.N."/>
        </authorList>
    </citation>
    <scope>NUCLEOTIDE SEQUENCE [LARGE SCALE GENOMIC DNA]</scope>
    <source>
        <strain evidence="14 15">DSM 9179</strain>
    </source>
</reference>
<comment type="cofactor">
    <cofactor evidence="12">
        <name>[4Fe-4S] cluster</name>
        <dbReference type="ChEBI" id="CHEBI:49883"/>
    </cofactor>
    <text evidence="12">Binds 1 [4Fe-4S] cluster. The cluster is coordinated with 3 cysteines and an exchangeable S-adenosyl-L-methionine.</text>
</comment>
<keyword evidence="4 12" id="KW-0698">rRNA processing</keyword>
<comment type="catalytic activity">
    <reaction evidence="12">
        <text>adenosine(37) in tRNA + 2 reduced [2Fe-2S]-[ferredoxin] + 2 S-adenosyl-L-methionine = 2-methyladenosine(37) in tRNA + 5'-deoxyadenosine + L-methionine + 2 oxidized [2Fe-2S]-[ferredoxin] + S-adenosyl-L-homocysteine</text>
        <dbReference type="Rhea" id="RHEA:43332"/>
        <dbReference type="Rhea" id="RHEA-COMP:10000"/>
        <dbReference type="Rhea" id="RHEA-COMP:10001"/>
        <dbReference type="Rhea" id="RHEA-COMP:10162"/>
        <dbReference type="Rhea" id="RHEA-COMP:10485"/>
        <dbReference type="ChEBI" id="CHEBI:17319"/>
        <dbReference type="ChEBI" id="CHEBI:33737"/>
        <dbReference type="ChEBI" id="CHEBI:33738"/>
        <dbReference type="ChEBI" id="CHEBI:57844"/>
        <dbReference type="ChEBI" id="CHEBI:57856"/>
        <dbReference type="ChEBI" id="CHEBI:59789"/>
        <dbReference type="ChEBI" id="CHEBI:74411"/>
        <dbReference type="ChEBI" id="CHEBI:74497"/>
        <dbReference type="EC" id="2.1.1.192"/>
    </reaction>
</comment>
<dbReference type="STRING" id="99656.SAMN05421659_102101"/>
<dbReference type="PANTHER" id="PTHR30544:SF5">
    <property type="entry name" value="RADICAL SAM CORE DOMAIN-CONTAINING PROTEIN"/>
    <property type="match status" value="1"/>
</dbReference>
<dbReference type="HAMAP" id="MF_01849">
    <property type="entry name" value="RNA_methyltr_RlmN"/>
    <property type="match status" value="1"/>
</dbReference>
<keyword evidence="9 12" id="KW-0479">Metal-binding</keyword>
<evidence type="ECO:0000256" key="8">
    <source>
        <dbReference type="ARBA" id="ARBA00022694"/>
    </source>
</evidence>
<dbReference type="GO" id="GO:0046872">
    <property type="term" value="F:metal ion binding"/>
    <property type="evidence" value="ECO:0007669"/>
    <property type="project" value="UniProtKB-KW"/>
</dbReference>
<feature type="binding site" evidence="12">
    <location>
        <position position="135"/>
    </location>
    <ligand>
        <name>[4Fe-4S] cluster</name>
        <dbReference type="ChEBI" id="CHEBI:49883"/>
        <note>4Fe-4S-S-AdoMet</note>
    </ligand>
</feature>
<keyword evidence="6 12" id="KW-0808">Transferase</keyword>
<dbReference type="Proteomes" id="UP000199701">
    <property type="component" value="Unassembled WGS sequence"/>
</dbReference>
<evidence type="ECO:0000256" key="5">
    <source>
        <dbReference type="ARBA" id="ARBA00022603"/>
    </source>
</evidence>
<dbReference type="GO" id="GO:0070040">
    <property type="term" value="F:rRNA (adenine(2503)-C2-)-methyltransferase activity"/>
    <property type="evidence" value="ECO:0007669"/>
    <property type="project" value="UniProtKB-UniRule"/>
</dbReference>
<evidence type="ECO:0000256" key="1">
    <source>
        <dbReference type="ARBA" id="ARBA00004496"/>
    </source>
</evidence>
<dbReference type="InterPro" id="IPR004383">
    <property type="entry name" value="rRNA_lsu_MTrfase_RlmN/Cfr"/>
</dbReference>
<protein>
    <recommendedName>
        <fullName evidence="12">Probable dual-specificity RNA methyltransferase RlmN</fullName>
        <ecNumber evidence="12">2.1.1.192</ecNumber>
    </recommendedName>
    <alternativeName>
        <fullName evidence="12">23S rRNA (adenine(2503)-C(2))-methyltransferase</fullName>
    </alternativeName>
    <alternativeName>
        <fullName evidence="12">23S rRNA m2A2503 methyltransferase</fullName>
    </alternativeName>
    <alternativeName>
        <fullName evidence="12">Ribosomal RNA large subunit methyltransferase N</fullName>
    </alternativeName>
    <alternativeName>
        <fullName evidence="12">tRNA (adenine(37)-C(2))-methyltransferase</fullName>
    </alternativeName>
    <alternativeName>
        <fullName evidence="12">tRNA m2A37 methyltransferase</fullName>
    </alternativeName>
</protein>
<keyword evidence="5 12" id="KW-0489">Methyltransferase</keyword>
<dbReference type="SFLD" id="SFLDS00029">
    <property type="entry name" value="Radical_SAM"/>
    <property type="match status" value="1"/>
</dbReference>
<feature type="binding site" evidence="12">
    <location>
        <position position="142"/>
    </location>
    <ligand>
        <name>[4Fe-4S] cluster</name>
        <dbReference type="ChEBI" id="CHEBI:49883"/>
        <note>4Fe-4S-S-AdoMet</note>
    </ligand>
</feature>
<dbReference type="EC" id="2.1.1.192" evidence="12"/>
<comment type="catalytic activity">
    <reaction evidence="12">
        <text>adenosine(2503) in 23S rRNA + 2 reduced [2Fe-2S]-[ferredoxin] + 2 S-adenosyl-L-methionine = 2-methyladenosine(2503) in 23S rRNA + 5'-deoxyadenosine + L-methionine + 2 oxidized [2Fe-2S]-[ferredoxin] + S-adenosyl-L-homocysteine</text>
        <dbReference type="Rhea" id="RHEA:42916"/>
        <dbReference type="Rhea" id="RHEA-COMP:10000"/>
        <dbReference type="Rhea" id="RHEA-COMP:10001"/>
        <dbReference type="Rhea" id="RHEA-COMP:10152"/>
        <dbReference type="Rhea" id="RHEA-COMP:10282"/>
        <dbReference type="ChEBI" id="CHEBI:17319"/>
        <dbReference type="ChEBI" id="CHEBI:33737"/>
        <dbReference type="ChEBI" id="CHEBI:33738"/>
        <dbReference type="ChEBI" id="CHEBI:57844"/>
        <dbReference type="ChEBI" id="CHEBI:57856"/>
        <dbReference type="ChEBI" id="CHEBI:59789"/>
        <dbReference type="ChEBI" id="CHEBI:74411"/>
        <dbReference type="ChEBI" id="CHEBI:74497"/>
        <dbReference type="EC" id="2.1.1.192"/>
    </reaction>
</comment>
<evidence type="ECO:0000313" key="15">
    <source>
        <dbReference type="Proteomes" id="UP000199701"/>
    </source>
</evidence>
<dbReference type="InterPro" id="IPR058240">
    <property type="entry name" value="rSAM_sf"/>
</dbReference>
<dbReference type="InterPro" id="IPR007197">
    <property type="entry name" value="rSAM"/>
</dbReference>
<feature type="active site" description="S-methylcysteine intermediate" evidence="12">
    <location>
        <position position="356"/>
    </location>
</feature>
<keyword evidence="15" id="KW-1185">Reference proteome</keyword>
<feature type="active site" description="Proton acceptor" evidence="12">
    <location>
        <position position="115"/>
    </location>
</feature>
<evidence type="ECO:0000256" key="4">
    <source>
        <dbReference type="ARBA" id="ARBA00022552"/>
    </source>
</evidence>
<feature type="binding site" evidence="12">
    <location>
        <position position="139"/>
    </location>
    <ligand>
        <name>[4Fe-4S] cluster</name>
        <dbReference type="ChEBI" id="CHEBI:49883"/>
        <note>4Fe-4S-S-AdoMet</note>
    </ligand>
</feature>
<keyword evidence="11 12" id="KW-0411">Iron-sulfur</keyword>
<dbReference type="GO" id="GO:0000049">
    <property type="term" value="F:tRNA binding"/>
    <property type="evidence" value="ECO:0007669"/>
    <property type="project" value="UniProtKB-UniRule"/>
</dbReference>
<dbReference type="GO" id="GO:0005737">
    <property type="term" value="C:cytoplasm"/>
    <property type="evidence" value="ECO:0007669"/>
    <property type="project" value="UniProtKB-SubCell"/>
</dbReference>
<keyword evidence="12" id="KW-1015">Disulfide bond</keyword>